<evidence type="ECO:0000256" key="2">
    <source>
        <dbReference type="HAMAP-Rule" id="MF_01384"/>
    </source>
</evidence>
<feature type="region of interest" description="Disordered" evidence="3">
    <location>
        <begin position="1"/>
        <end position="27"/>
    </location>
</feature>
<dbReference type="EMBL" id="BAAASJ010000032">
    <property type="protein sequence ID" value="GAA2635570.1"/>
    <property type="molecule type" value="Genomic_DNA"/>
</dbReference>
<evidence type="ECO:0000256" key="1">
    <source>
        <dbReference type="ARBA" id="ARBA00023186"/>
    </source>
</evidence>
<dbReference type="HAMAP" id="MF_01384">
    <property type="entry name" value="UreD"/>
    <property type="match status" value="1"/>
</dbReference>
<gene>
    <name evidence="2" type="primary">ureD</name>
    <name evidence="4" type="ORF">GCM10010307_31780</name>
</gene>
<dbReference type="Proteomes" id="UP001500151">
    <property type="component" value="Unassembled WGS sequence"/>
</dbReference>
<evidence type="ECO:0000313" key="4">
    <source>
        <dbReference type="EMBL" id="GAA2635570.1"/>
    </source>
</evidence>
<sequence>MGTGSTRRVDGMTTRAAREAGAAGEARAAGVRATARIAARPDGRGGTALPTLEGEGPLALRRTRATGSEARVTLVGAMSGPLGGDHFTVEATAAEGAELHIGSAAATIALPGQAKGEARYDVRLTAADGAELRWLPEQLISANGSDLYVTTRADLAPGARLTLREEQVLGRAHEEPGRLTSRLTVRLDGRPLLDQELSCGPGAPGGWDGPAVLAGHRAVGQLIVVRPEFADARPGPRLLGEYAALTPLAGPGVLVTALAPDALRLRRILDEALRTLGL</sequence>
<comment type="function">
    <text evidence="2">Required for maturation of urease via the functional incorporation of the urease nickel metallocenter.</text>
</comment>
<proteinExistence type="inferred from homology"/>
<organism evidence="4 5">
    <name type="scientific">Streptomyces vastus</name>
    <dbReference type="NCBI Taxonomy" id="285451"/>
    <lineage>
        <taxon>Bacteria</taxon>
        <taxon>Bacillati</taxon>
        <taxon>Actinomycetota</taxon>
        <taxon>Actinomycetes</taxon>
        <taxon>Kitasatosporales</taxon>
        <taxon>Streptomycetaceae</taxon>
        <taxon>Streptomyces</taxon>
    </lineage>
</organism>
<comment type="similarity">
    <text evidence="2">Belongs to the UreD family.</text>
</comment>
<dbReference type="InterPro" id="IPR002669">
    <property type="entry name" value="UreD"/>
</dbReference>
<comment type="subcellular location">
    <subcellularLocation>
        <location evidence="2">Cytoplasm</location>
    </subcellularLocation>
</comment>
<keyword evidence="1 2" id="KW-0143">Chaperone</keyword>
<evidence type="ECO:0000256" key="3">
    <source>
        <dbReference type="SAM" id="MobiDB-lite"/>
    </source>
</evidence>
<reference evidence="4 5" key="1">
    <citation type="journal article" date="2019" name="Int. J. Syst. Evol. Microbiol.">
        <title>The Global Catalogue of Microorganisms (GCM) 10K type strain sequencing project: providing services to taxonomists for standard genome sequencing and annotation.</title>
        <authorList>
            <consortium name="The Broad Institute Genomics Platform"/>
            <consortium name="The Broad Institute Genome Sequencing Center for Infectious Disease"/>
            <person name="Wu L."/>
            <person name="Ma J."/>
        </authorList>
    </citation>
    <scope>NUCLEOTIDE SEQUENCE [LARGE SCALE GENOMIC DNA]</scope>
    <source>
        <strain evidence="4 5">JCM 4524</strain>
    </source>
</reference>
<keyword evidence="5" id="KW-1185">Reference proteome</keyword>
<name>A0ABN3QUG8_9ACTN</name>
<accession>A0ABN3QUG8</accession>
<keyword evidence="2" id="KW-0996">Nickel insertion</keyword>
<protein>
    <recommendedName>
        <fullName evidence="2">Urease accessory protein UreD</fullName>
    </recommendedName>
</protein>
<comment type="subunit">
    <text evidence="2">UreD, UreF and UreG form a complex that acts as a GTP-hydrolysis-dependent molecular chaperone, activating the urease apoprotein by helping to assemble the nickel containing metallocenter of UreC. The UreE protein probably delivers the nickel.</text>
</comment>
<keyword evidence="2" id="KW-0963">Cytoplasm</keyword>
<feature type="compositionally biased region" description="Low complexity" evidence="3">
    <location>
        <begin position="13"/>
        <end position="27"/>
    </location>
</feature>
<dbReference type="Pfam" id="PF01774">
    <property type="entry name" value="UreD"/>
    <property type="match status" value="1"/>
</dbReference>
<evidence type="ECO:0000313" key="5">
    <source>
        <dbReference type="Proteomes" id="UP001500151"/>
    </source>
</evidence>
<comment type="caution">
    <text evidence="4">The sequence shown here is derived from an EMBL/GenBank/DDBJ whole genome shotgun (WGS) entry which is preliminary data.</text>
</comment>